<evidence type="ECO:0000313" key="2">
    <source>
        <dbReference type="EMBL" id="SDW45206.1"/>
    </source>
</evidence>
<dbReference type="Proteomes" id="UP000198534">
    <property type="component" value="Unassembled WGS sequence"/>
</dbReference>
<dbReference type="STRING" id="1048340.SAMN05444487_103188"/>
<name>A0A1H2TMJ2_9BACL</name>
<dbReference type="SUPFAM" id="SSF55811">
    <property type="entry name" value="Nudix"/>
    <property type="match status" value="1"/>
</dbReference>
<dbReference type="AlphaFoldDB" id="A0A1H2TMJ2"/>
<dbReference type="EMBL" id="FNNQ01000003">
    <property type="protein sequence ID" value="SDW45206.1"/>
    <property type="molecule type" value="Genomic_DNA"/>
</dbReference>
<accession>A0A1H2TMJ2</accession>
<dbReference type="InterPro" id="IPR015797">
    <property type="entry name" value="NUDIX_hydrolase-like_dom_sf"/>
</dbReference>
<proteinExistence type="predicted"/>
<keyword evidence="3" id="KW-1185">Reference proteome</keyword>
<protein>
    <submittedName>
        <fullName evidence="2">ADP-ribose pyrophosphatase YjhB, NUDIX family</fullName>
    </submittedName>
</protein>
<dbReference type="PROSITE" id="PS51462">
    <property type="entry name" value="NUDIX"/>
    <property type="match status" value="1"/>
</dbReference>
<evidence type="ECO:0000313" key="3">
    <source>
        <dbReference type="Proteomes" id="UP000198534"/>
    </source>
</evidence>
<dbReference type="Gene3D" id="3.90.79.10">
    <property type="entry name" value="Nucleoside Triphosphate Pyrophosphohydrolase"/>
    <property type="match status" value="1"/>
</dbReference>
<feature type="domain" description="Nudix hydrolase" evidence="1">
    <location>
        <begin position="6"/>
        <end position="130"/>
    </location>
</feature>
<gene>
    <name evidence="2" type="ORF">SAMN05444487_103188</name>
</gene>
<dbReference type="InterPro" id="IPR000086">
    <property type="entry name" value="NUDIX_hydrolase_dom"/>
</dbReference>
<sequence>MGVSVPWPILVKGVLLVGGKVLLLRNERGELELPGGRLEIGESPEKCLLRKIHGETQLSCVISTPPVDAWVFEGLPGREVFIVTYHCKCFDLSLLRVSDEHQEYSLISLGELDRKDLPEGYRRGILRAAKLETG</sequence>
<dbReference type="Pfam" id="PF00293">
    <property type="entry name" value="NUDIX"/>
    <property type="match status" value="1"/>
</dbReference>
<reference evidence="2 3" key="1">
    <citation type="submission" date="2016-10" db="EMBL/GenBank/DDBJ databases">
        <authorList>
            <person name="de Groot N.N."/>
        </authorList>
    </citation>
    <scope>NUCLEOTIDE SEQUENCE [LARGE SCALE GENOMIC DNA]</scope>
    <source>
        <strain evidence="2 3">DSM 45610</strain>
    </source>
</reference>
<evidence type="ECO:0000259" key="1">
    <source>
        <dbReference type="PROSITE" id="PS51462"/>
    </source>
</evidence>
<organism evidence="2 3">
    <name type="scientific">Marininema mesophilum</name>
    <dbReference type="NCBI Taxonomy" id="1048340"/>
    <lineage>
        <taxon>Bacteria</taxon>
        <taxon>Bacillati</taxon>
        <taxon>Bacillota</taxon>
        <taxon>Bacilli</taxon>
        <taxon>Bacillales</taxon>
        <taxon>Thermoactinomycetaceae</taxon>
        <taxon>Marininema</taxon>
    </lineage>
</organism>